<reference evidence="2" key="1">
    <citation type="submission" date="2016-06" db="EMBL/GenBank/DDBJ databases">
        <title>Parallel loss of symbiosis genes in relatives of nitrogen-fixing non-legume Parasponia.</title>
        <authorList>
            <person name="Van Velzen R."/>
            <person name="Holmer R."/>
            <person name="Bu F."/>
            <person name="Rutten L."/>
            <person name="Van Zeijl A."/>
            <person name="Liu W."/>
            <person name="Santuari L."/>
            <person name="Cao Q."/>
            <person name="Sharma T."/>
            <person name="Shen D."/>
            <person name="Roswanjaya Y."/>
            <person name="Wardhani T."/>
            <person name="Kalhor M.S."/>
            <person name="Jansen J."/>
            <person name="Van den Hoogen J."/>
            <person name="Gungor B."/>
            <person name="Hartog M."/>
            <person name="Hontelez J."/>
            <person name="Verver J."/>
            <person name="Yang W.-C."/>
            <person name="Schijlen E."/>
            <person name="Repin R."/>
            <person name="Schilthuizen M."/>
            <person name="Schranz E."/>
            <person name="Heidstra R."/>
            <person name="Miyata K."/>
            <person name="Fedorova E."/>
            <person name="Kohlen W."/>
            <person name="Bisseling T."/>
            <person name="Smit S."/>
            <person name="Geurts R."/>
        </authorList>
    </citation>
    <scope>NUCLEOTIDE SEQUENCE [LARGE SCALE GENOMIC DNA]</scope>
    <source>
        <strain evidence="2">cv. RG33-2</strain>
    </source>
</reference>
<evidence type="ECO:0000313" key="1">
    <source>
        <dbReference type="EMBL" id="PON87246.1"/>
    </source>
</evidence>
<accession>A0A2P5ENX8</accession>
<dbReference type="AlphaFoldDB" id="A0A2P5ENX8"/>
<dbReference type="Proteomes" id="UP000237000">
    <property type="component" value="Unassembled WGS sequence"/>
</dbReference>
<protein>
    <submittedName>
        <fullName evidence="1">Uncharacterized protein</fullName>
    </submittedName>
</protein>
<dbReference type="InParanoid" id="A0A2P5ENX8"/>
<keyword evidence="2" id="KW-1185">Reference proteome</keyword>
<proteinExistence type="predicted"/>
<evidence type="ECO:0000313" key="2">
    <source>
        <dbReference type="Proteomes" id="UP000237000"/>
    </source>
</evidence>
<comment type="caution">
    <text evidence="1">The sequence shown here is derived from an EMBL/GenBank/DDBJ whole genome shotgun (WGS) entry which is preliminary data.</text>
</comment>
<feature type="non-terminal residue" evidence="1">
    <location>
        <position position="1"/>
    </location>
</feature>
<name>A0A2P5ENX8_TREOI</name>
<dbReference type="EMBL" id="JXTC01000120">
    <property type="protein sequence ID" value="PON87246.1"/>
    <property type="molecule type" value="Genomic_DNA"/>
</dbReference>
<organism evidence="1 2">
    <name type="scientific">Trema orientale</name>
    <name type="common">Charcoal tree</name>
    <name type="synonym">Celtis orientalis</name>
    <dbReference type="NCBI Taxonomy" id="63057"/>
    <lineage>
        <taxon>Eukaryota</taxon>
        <taxon>Viridiplantae</taxon>
        <taxon>Streptophyta</taxon>
        <taxon>Embryophyta</taxon>
        <taxon>Tracheophyta</taxon>
        <taxon>Spermatophyta</taxon>
        <taxon>Magnoliopsida</taxon>
        <taxon>eudicotyledons</taxon>
        <taxon>Gunneridae</taxon>
        <taxon>Pentapetalae</taxon>
        <taxon>rosids</taxon>
        <taxon>fabids</taxon>
        <taxon>Rosales</taxon>
        <taxon>Cannabaceae</taxon>
        <taxon>Trema</taxon>
    </lineage>
</organism>
<sequence>EEEETRFGGDVRNAFIVVAATSDPHLEVVLSSDDGGLDVRDVSRNDDKEWLRCRWSDETEVLDVGEEDGRKRRVVWSVDRFRDRVT</sequence>
<gene>
    <name evidence="1" type="ORF">TorRG33x02_170230</name>
</gene>